<dbReference type="InterPro" id="IPR002347">
    <property type="entry name" value="SDR_fam"/>
</dbReference>
<comment type="caution">
    <text evidence="2">The sequence shown here is derived from an EMBL/GenBank/DDBJ whole genome shotgun (WGS) entry which is preliminary data.</text>
</comment>
<dbReference type="Pfam" id="PF13561">
    <property type="entry name" value="adh_short_C2"/>
    <property type="match status" value="1"/>
</dbReference>
<dbReference type="Gene3D" id="3.40.50.720">
    <property type="entry name" value="NAD(P)-binding Rossmann-like Domain"/>
    <property type="match status" value="1"/>
</dbReference>
<dbReference type="PROSITE" id="PS00061">
    <property type="entry name" value="ADH_SHORT"/>
    <property type="match status" value="1"/>
</dbReference>
<dbReference type="FunFam" id="3.40.50.720:FF:000084">
    <property type="entry name" value="Short-chain dehydrogenase reductase"/>
    <property type="match status" value="1"/>
</dbReference>
<dbReference type="GO" id="GO:0016616">
    <property type="term" value="F:oxidoreductase activity, acting on the CH-OH group of donors, NAD or NADP as acceptor"/>
    <property type="evidence" value="ECO:0007669"/>
    <property type="project" value="TreeGrafter"/>
</dbReference>
<sequence>MEKSVQKLEELYSLKGLRIIVTGASGGLGLNQALMLAQCGATVFALSRTGHAKEDLPAVLPDSLHFGVLDVRDEQDIAACIKKIGDEGGIDVLVNNAGITIKKRAEELTTEEWETVHQVNVTAVFNCCRYAYPYLKASGHIGRIINIASMASSLGFSQVVPYSSSKAAVLGITRGLAVEWSADNILVNAVSPGWFPSEMSRQVMDEDRKKRILNRMPLHRFGSPDELSPIICFLSSRAASYITGQEFAVDGGALAYGF</sequence>
<dbReference type="PANTHER" id="PTHR42760">
    <property type="entry name" value="SHORT-CHAIN DEHYDROGENASES/REDUCTASES FAMILY MEMBER"/>
    <property type="match status" value="1"/>
</dbReference>
<organism evidence="2 3">
    <name type="scientific">Filimonas effusa</name>
    <dbReference type="NCBI Taxonomy" id="2508721"/>
    <lineage>
        <taxon>Bacteria</taxon>
        <taxon>Pseudomonadati</taxon>
        <taxon>Bacteroidota</taxon>
        <taxon>Chitinophagia</taxon>
        <taxon>Chitinophagales</taxon>
        <taxon>Chitinophagaceae</taxon>
        <taxon>Filimonas</taxon>
    </lineage>
</organism>
<reference evidence="2 3" key="1">
    <citation type="submission" date="2019-01" db="EMBL/GenBank/DDBJ databases">
        <title>Filimonas sp. strain TTM-71.</title>
        <authorList>
            <person name="Chen W.-M."/>
        </authorList>
    </citation>
    <scope>NUCLEOTIDE SEQUENCE [LARGE SCALE GENOMIC DNA]</scope>
    <source>
        <strain evidence="2 3">TTM-71</strain>
    </source>
</reference>
<dbReference type="InterPro" id="IPR036291">
    <property type="entry name" value="NAD(P)-bd_dom_sf"/>
</dbReference>
<proteinExistence type="inferred from homology"/>
<protein>
    <submittedName>
        <fullName evidence="2">SDR family oxidoreductase</fullName>
    </submittedName>
</protein>
<dbReference type="InterPro" id="IPR020904">
    <property type="entry name" value="Sc_DH/Rdtase_CS"/>
</dbReference>
<evidence type="ECO:0000313" key="3">
    <source>
        <dbReference type="Proteomes" id="UP000290545"/>
    </source>
</evidence>
<dbReference type="EMBL" id="SDHZ01000001">
    <property type="protein sequence ID" value="RXK85524.1"/>
    <property type="molecule type" value="Genomic_DNA"/>
</dbReference>
<name>A0A4Q1D874_9BACT</name>
<dbReference type="PRINTS" id="PR00081">
    <property type="entry name" value="GDHRDH"/>
</dbReference>
<dbReference type="CDD" id="cd05233">
    <property type="entry name" value="SDR_c"/>
    <property type="match status" value="1"/>
</dbReference>
<dbReference type="OrthoDB" id="597477at2"/>
<dbReference type="Proteomes" id="UP000290545">
    <property type="component" value="Unassembled WGS sequence"/>
</dbReference>
<evidence type="ECO:0000313" key="2">
    <source>
        <dbReference type="EMBL" id="RXK85524.1"/>
    </source>
</evidence>
<dbReference type="RefSeq" id="WP_129001276.1">
    <property type="nucleotide sequence ID" value="NZ_SDHZ01000001.1"/>
</dbReference>
<dbReference type="AlphaFoldDB" id="A0A4Q1D874"/>
<accession>A0A4Q1D874</accession>
<evidence type="ECO:0000256" key="1">
    <source>
        <dbReference type="ARBA" id="ARBA00006484"/>
    </source>
</evidence>
<comment type="similarity">
    <text evidence="1">Belongs to the short-chain dehydrogenases/reductases (SDR) family.</text>
</comment>
<dbReference type="SUPFAM" id="SSF51735">
    <property type="entry name" value="NAD(P)-binding Rossmann-fold domains"/>
    <property type="match status" value="1"/>
</dbReference>
<keyword evidence="3" id="KW-1185">Reference proteome</keyword>
<dbReference type="PRINTS" id="PR00080">
    <property type="entry name" value="SDRFAMILY"/>
</dbReference>
<gene>
    <name evidence="2" type="ORF">ESB13_01530</name>
</gene>